<feature type="domain" description="HECT" evidence="7">
    <location>
        <begin position="65"/>
        <end position="362"/>
    </location>
</feature>
<dbReference type="FunFam" id="3.30.2410.10:FF:000003">
    <property type="entry name" value="probable E3 ubiquitin-protein ligase HERC4 isoform X1"/>
    <property type="match status" value="1"/>
</dbReference>
<dbReference type="SMART" id="SM00119">
    <property type="entry name" value="HECTc"/>
    <property type="match status" value="1"/>
</dbReference>
<dbReference type="Ensembl" id="ENSSAUT00010017070.1">
    <property type="protein sequence ID" value="ENSSAUP00010016106.1"/>
    <property type="gene ID" value="ENSSAUG00010007441.1"/>
</dbReference>
<evidence type="ECO:0000256" key="6">
    <source>
        <dbReference type="SAM" id="Phobius"/>
    </source>
</evidence>
<comment type="catalytic activity">
    <reaction evidence="1">
        <text>S-ubiquitinyl-[E2 ubiquitin-conjugating enzyme]-L-cysteine + [acceptor protein]-L-lysine = [E2 ubiquitin-conjugating enzyme]-L-cysteine + N(6)-ubiquitinyl-[acceptor protein]-L-lysine.</text>
        <dbReference type="EC" id="2.3.2.26"/>
    </reaction>
</comment>
<dbReference type="Gene3D" id="3.30.2160.10">
    <property type="entry name" value="Hect, E3 ligase catalytic domain"/>
    <property type="match status" value="1"/>
</dbReference>
<dbReference type="PROSITE" id="PS50237">
    <property type="entry name" value="HECT"/>
    <property type="match status" value="1"/>
</dbReference>
<evidence type="ECO:0000256" key="1">
    <source>
        <dbReference type="ARBA" id="ARBA00000885"/>
    </source>
</evidence>
<protein>
    <recommendedName>
        <fullName evidence="2">HECT-type E3 ubiquitin transferase</fullName>
        <ecNumber evidence="2">2.3.2.26</ecNumber>
    </recommendedName>
</protein>
<organism evidence="8 9">
    <name type="scientific">Sparus aurata</name>
    <name type="common">Gilthead sea bream</name>
    <dbReference type="NCBI Taxonomy" id="8175"/>
    <lineage>
        <taxon>Eukaryota</taxon>
        <taxon>Metazoa</taxon>
        <taxon>Chordata</taxon>
        <taxon>Craniata</taxon>
        <taxon>Vertebrata</taxon>
        <taxon>Euteleostomi</taxon>
        <taxon>Actinopterygii</taxon>
        <taxon>Neopterygii</taxon>
        <taxon>Teleostei</taxon>
        <taxon>Neoteleostei</taxon>
        <taxon>Acanthomorphata</taxon>
        <taxon>Eupercaria</taxon>
        <taxon>Spariformes</taxon>
        <taxon>Sparidae</taxon>
        <taxon>Sparus</taxon>
    </lineage>
</organism>
<feature type="active site" description="Glycyl thioester intermediate" evidence="5">
    <location>
        <position position="331"/>
    </location>
</feature>
<dbReference type="SUPFAM" id="SSF56204">
    <property type="entry name" value="Hect, E3 ligase catalytic domain"/>
    <property type="match status" value="1"/>
</dbReference>
<dbReference type="PANTHER" id="PTHR45700">
    <property type="entry name" value="UBIQUITIN-PROTEIN LIGASE E3C"/>
    <property type="match status" value="1"/>
</dbReference>
<accession>A0A671UQS6</accession>
<evidence type="ECO:0000313" key="8">
    <source>
        <dbReference type="Ensembl" id="ENSSAUP00010016106.1"/>
    </source>
</evidence>
<dbReference type="OMA" id="HESDRTI"/>
<dbReference type="Gene3D" id="3.90.1750.10">
    <property type="entry name" value="Hect, E3 ligase catalytic domains"/>
    <property type="match status" value="1"/>
</dbReference>
<dbReference type="Proteomes" id="UP000472265">
    <property type="component" value="Chromosome 8"/>
</dbReference>
<dbReference type="GO" id="GO:0061630">
    <property type="term" value="F:ubiquitin protein ligase activity"/>
    <property type="evidence" value="ECO:0007669"/>
    <property type="project" value="UniProtKB-EC"/>
</dbReference>
<keyword evidence="9" id="KW-1185">Reference proteome</keyword>
<evidence type="ECO:0000313" key="9">
    <source>
        <dbReference type="Proteomes" id="UP000472265"/>
    </source>
</evidence>
<evidence type="ECO:0000259" key="7">
    <source>
        <dbReference type="PROSITE" id="PS50237"/>
    </source>
</evidence>
<dbReference type="Pfam" id="PF00632">
    <property type="entry name" value="HECT"/>
    <property type="match status" value="1"/>
</dbReference>
<keyword evidence="6" id="KW-1133">Transmembrane helix</keyword>
<evidence type="ECO:0000256" key="2">
    <source>
        <dbReference type="ARBA" id="ARBA00012485"/>
    </source>
</evidence>
<keyword evidence="3" id="KW-0808">Transferase</keyword>
<keyword evidence="6" id="KW-0812">Transmembrane</keyword>
<proteinExistence type="predicted"/>
<reference evidence="8" key="2">
    <citation type="submission" date="2025-08" db="UniProtKB">
        <authorList>
            <consortium name="Ensembl"/>
        </authorList>
    </citation>
    <scope>IDENTIFICATION</scope>
</reference>
<dbReference type="AlphaFoldDB" id="A0A671UQS6"/>
<dbReference type="GeneTree" id="ENSGT00940000163989"/>
<dbReference type="PANTHER" id="PTHR45700:SF8">
    <property type="entry name" value="HECT-TYPE E3 UBIQUITIN TRANSFERASE"/>
    <property type="match status" value="1"/>
</dbReference>
<dbReference type="Gene3D" id="3.30.2410.10">
    <property type="entry name" value="Hect, E3 ligase catalytic domain"/>
    <property type="match status" value="1"/>
</dbReference>
<reference evidence="8" key="3">
    <citation type="submission" date="2025-09" db="UniProtKB">
        <authorList>
            <consortium name="Ensembl"/>
        </authorList>
    </citation>
    <scope>IDENTIFICATION</scope>
</reference>
<dbReference type="GO" id="GO:0000209">
    <property type="term" value="P:protein polyubiquitination"/>
    <property type="evidence" value="ECO:0007669"/>
    <property type="project" value="InterPro"/>
</dbReference>
<dbReference type="InParanoid" id="A0A671UQS6"/>
<reference evidence="8" key="1">
    <citation type="submission" date="2021-04" db="EMBL/GenBank/DDBJ databases">
        <authorList>
            <consortium name="Wellcome Sanger Institute Data Sharing"/>
        </authorList>
    </citation>
    <scope>NUCLEOTIDE SEQUENCE [LARGE SCALE GENOMIC DNA]</scope>
</reference>
<keyword evidence="6" id="KW-0472">Membrane</keyword>
<dbReference type="InterPro" id="IPR035983">
    <property type="entry name" value="Hect_E3_ubiquitin_ligase"/>
</dbReference>
<name>A0A671UQS6_SPAAU</name>
<evidence type="ECO:0000256" key="4">
    <source>
        <dbReference type="ARBA" id="ARBA00022786"/>
    </source>
</evidence>
<dbReference type="InterPro" id="IPR000569">
    <property type="entry name" value="HECT_dom"/>
</dbReference>
<keyword evidence="4 5" id="KW-0833">Ubl conjugation pathway</keyword>
<feature type="transmembrane region" description="Helical" evidence="6">
    <location>
        <begin position="104"/>
        <end position="125"/>
    </location>
</feature>
<evidence type="ECO:0000256" key="5">
    <source>
        <dbReference type="PROSITE-ProRule" id="PRU00104"/>
    </source>
</evidence>
<sequence length="362" mass="42056">MDLKSKTLAVYINTAQHAVLELNLRRASLVQDTFEQLAATHHSAFKWRLRVYLDGDPKVTDVYRRDFFHEVFHKIASREFGMFVFKESLAWFPSRATREERTKFFLFGVLCGLALYNQSIVYLPFPLALFKKLLGVQPTLEDMKDLSSVGKTLQGVLDREDDFKEGLSFSINWDGTDIELDLQNPEKPVTGQNKKEFVDAYVNHVFNTSVEGVFQEFERGFFQVCDRDLVTHLFQPEELRVALVGKDVYNWAKLKQNTHYGGIYHAGHPNIQMFWEVFDELTEDQRKDFLWFLTGYRRVPILGMGQIKMEVLDKQVLSGSDDQHFPESLTCHSILTLPVYSTKEIMRDRLTEALKPKNGFLM</sequence>
<evidence type="ECO:0000256" key="3">
    <source>
        <dbReference type="ARBA" id="ARBA00022679"/>
    </source>
</evidence>
<dbReference type="InterPro" id="IPR044611">
    <property type="entry name" value="E3A/B/C-like"/>
</dbReference>
<dbReference type="EC" id="2.3.2.26" evidence="2"/>